<evidence type="ECO:0000256" key="8">
    <source>
        <dbReference type="ARBA" id="ARBA00022839"/>
    </source>
</evidence>
<dbReference type="CDD" id="cd10919">
    <property type="entry name" value="CE4_CDA_like"/>
    <property type="match status" value="1"/>
</dbReference>
<keyword evidence="2 16" id="KW-0235">DNA replication</keyword>
<evidence type="ECO:0000256" key="16">
    <source>
        <dbReference type="HAMAP-Rule" id="MF_03140"/>
    </source>
</evidence>
<dbReference type="Gene3D" id="1.10.150.20">
    <property type="entry name" value="5' to 3' exonuclease, C-terminal subdomain"/>
    <property type="match status" value="1"/>
</dbReference>
<evidence type="ECO:0000256" key="11">
    <source>
        <dbReference type="ARBA" id="ARBA00023204"/>
    </source>
</evidence>
<dbReference type="FunFam" id="1.10.150.20:FF:000009">
    <property type="entry name" value="Flap endonuclease 1"/>
    <property type="match status" value="1"/>
</dbReference>
<keyword evidence="10 16" id="KW-0496">Mitochondrion</keyword>
<keyword evidence="22" id="KW-1185">Reference proteome</keyword>
<keyword evidence="18" id="KW-0472">Membrane</keyword>
<keyword evidence="12 16" id="KW-0539">Nucleus</keyword>
<dbReference type="OrthoDB" id="1937206at2759"/>
<dbReference type="SMART" id="SM00485">
    <property type="entry name" value="XPGN"/>
    <property type="match status" value="1"/>
</dbReference>
<dbReference type="Pfam" id="PF01522">
    <property type="entry name" value="Polysacc_deac_1"/>
    <property type="match status" value="1"/>
</dbReference>
<comment type="subunit">
    <text evidence="15">Interacts with PCNA1 and PCNA2. Three molecules of FEN1 bind to one PCNA trimer with each molecule binding to one PCNA monomer. PCNA stimulates the nuclease activity without altering cleavage specificity.</text>
</comment>
<keyword evidence="7 16" id="KW-0378">Hydrolase</keyword>
<dbReference type="PANTHER" id="PTHR11081">
    <property type="entry name" value="FLAP ENDONUCLEASE FAMILY MEMBER"/>
    <property type="match status" value="1"/>
</dbReference>
<dbReference type="GO" id="GO:0005739">
    <property type="term" value="C:mitochondrion"/>
    <property type="evidence" value="ECO:0007669"/>
    <property type="project" value="UniProtKB-SubCell"/>
</dbReference>
<evidence type="ECO:0000256" key="4">
    <source>
        <dbReference type="ARBA" id="ARBA00022723"/>
    </source>
</evidence>
<evidence type="ECO:0000313" key="22">
    <source>
        <dbReference type="Proteomes" id="UP000239649"/>
    </source>
</evidence>
<evidence type="ECO:0000256" key="7">
    <source>
        <dbReference type="ARBA" id="ARBA00022801"/>
    </source>
</evidence>
<dbReference type="SUPFAM" id="SSF47807">
    <property type="entry name" value="5' to 3' exonuclease, C-terminal subdomain"/>
    <property type="match status" value="1"/>
</dbReference>
<feature type="region of interest" description="Disordered" evidence="17">
    <location>
        <begin position="353"/>
        <end position="381"/>
    </location>
</feature>
<evidence type="ECO:0000256" key="14">
    <source>
        <dbReference type="ARBA" id="ARBA00034726"/>
    </source>
</evidence>
<dbReference type="GO" id="GO:0006284">
    <property type="term" value="P:base-excision repair"/>
    <property type="evidence" value="ECO:0007669"/>
    <property type="project" value="UniProtKB-UniRule"/>
</dbReference>
<gene>
    <name evidence="21" type="ORF">C2E20_2341</name>
</gene>
<reference evidence="21 22" key="1">
    <citation type="journal article" date="2018" name="Plant J.">
        <title>Genome sequences of Chlorella sorokiniana UTEX 1602 and Micractinium conductrix SAG 241.80: implications to maltose excretion by a green alga.</title>
        <authorList>
            <person name="Arriola M.B."/>
            <person name="Velmurugan N."/>
            <person name="Zhang Y."/>
            <person name="Plunkett M.H."/>
            <person name="Hondzo H."/>
            <person name="Barney B.M."/>
        </authorList>
    </citation>
    <scope>NUCLEOTIDE SEQUENCE [LARGE SCALE GENOMIC DNA]</scope>
    <source>
        <strain evidence="21 22">SAG 241.80</strain>
    </source>
</reference>
<dbReference type="GO" id="GO:0005730">
    <property type="term" value="C:nucleolus"/>
    <property type="evidence" value="ECO:0007669"/>
    <property type="project" value="UniProtKB-SubCell"/>
</dbReference>
<dbReference type="Pfam" id="PF00752">
    <property type="entry name" value="XPG_N"/>
    <property type="match status" value="1"/>
</dbReference>
<dbReference type="GO" id="GO:0017108">
    <property type="term" value="F:5'-flap endonuclease activity"/>
    <property type="evidence" value="ECO:0007669"/>
    <property type="project" value="UniProtKB-UniRule"/>
</dbReference>
<dbReference type="GO" id="GO:0043137">
    <property type="term" value="P:DNA replication, removal of RNA primer"/>
    <property type="evidence" value="ECO:0007669"/>
    <property type="project" value="UniProtKB-UniRule"/>
</dbReference>
<evidence type="ECO:0000256" key="18">
    <source>
        <dbReference type="SAM" id="Phobius"/>
    </source>
</evidence>
<dbReference type="STRING" id="554055.A0A2P6VJV9"/>
<evidence type="ECO:0000256" key="15">
    <source>
        <dbReference type="ARBA" id="ARBA00063178"/>
    </source>
</evidence>
<keyword evidence="5 16" id="KW-0255">Endonuclease</keyword>
<evidence type="ECO:0000259" key="19">
    <source>
        <dbReference type="SMART" id="SM00484"/>
    </source>
</evidence>
<evidence type="ECO:0000256" key="6">
    <source>
        <dbReference type="ARBA" id="ARBA00022763"/>
    </source>
</evidence>
<dbReference type="EMBL" id="LHPF02000004">
    <property type="protein sequence ID" value="PSC74364.1"/>
    <property type="molecule type" value="Genomic_DNA"/>
</dbReference>
<sequence>MGIQGLTKLLGDAAPGCMKEQKFENYFGRKIAVDASMHIYAFLVVVGRQGDQMLTSEAGDVTSHLQGMFFRTARMLEAGMKPVFVFEGKPPELKRAELAKRGTKREDATAELEAAKEAGNAEDVEKYSKRTVRVTRENNEECRRLLQLMGVPVIDAPSEAEAQCAQLCKENLVYGMSTEDMDSLTFGTPKLLRHLMAPASQKVNAVEFDYQQALKELQLTPDQFVDLCILCGCDYAPKIHGIGPTRALSLIQKHGSIEKVLESLHEGGKYQVPEDFPFQEARRLFKEPDVLRGEQIPQMKWSAPDTEGLIQFLVHEKTFNEDRVRKAIDRINIAKGKASQGRLESFFGPSKLVSSTVGKRKDPEPKGKGGKAGPAPKKGKLGGFGKKNCNVPFTFFTSGGAGSNCAIMRRLLADNHELATHTLAHVGLAPGAAGVDITAQIKGQRDWMNATCGIPLERMVGFRAPYLLHNPESRAALQALGFKYDASIIESWPSVTSPSSAERLYPYSMSAGIPQTCQVRWMAPSTCSSTERYNLYEVPMLQFESPNGTALSSMDPTANAAEALIAQMMQQLNYSYNGNRAPLGIYLHTPWFASKSLHSEALAAFIRQALAVPNVWFVTYSDLIRWMEAPVPASQMEQWLKCAPEVELSELMSLNPALSGSAAIYVGQRLRLPPWTDACPDVLTSQPPCRNHTVGVVRIPPWPATECFYGNYTLPAATTTTTNDTGPATVDCGAELVEVDLTLTGFDAATFEALLPQLTAGLAALVRLPQPCVSLARATDIGTTTTGQRRLLAQRSLLSEARLLAVLELHTPNAALTAGYLTGTQQLGSLGMLVGLLGGQGAPLPTASPAAAAPAPAPTASPAASPSPSPVPVVAVETSGAAAPVAAIKKSNHIGAILGGALGGGLGALLIVALIVFFVKRRQGRRGSATGALPTSGHGHAGGLRGAYAVSNPAYTGGASAYVSTAAVSKEAFALTEVVEATGTPRSARRRAATSFN</sequence>
<dbReference type="Proteomes" id="UP000239649">
    <property type="component" value="Unassembled WGS sequence"/>
</dbReference>
<keyword evidence="18" id="KW-0812">Transmembrane</keyword>
<evidence type="ECO:0000256" key="2">
    <source>
        <dbReference type="ARBA" id="ARBA00022705"/>
    </source>
</evidence>
<dbReference type="FunFam" id="3.40.50.1010:FF:000016">
    <property type="entry name" value="Flap endonuclease 1"/>
    <property type="match status" value="1"/>
</dbReference>
<evidence type="ECO:0000256" key="9">
    <source>
        <dbReference type="ARBA" id="ARBA00022842"/>
    </source>
</evidence>
<keyword evidence="6 16" id="KW-0227">DNA damage</keyword>
<name>A0A2P6VJV9_9CHLO</name>
<evidence type="ECO:0000313" key="21">
    <source>
        <dbReference type="EMBL" id="PSC74364.1"/>
    </source>
</evidence>
<evidence type="ECO:0000259" key="20">
    <source>
        <dbReference type="SMART" id="SM00485"/>
    </source>
</evidence>
<evidence type="ECO:0000256" key="3">
    <source>
        <dbReference type="ARBA" id="ARBA00022722"/>
    </source>
</evidence>
<keyword evidence="11 16" id="KW-0234">DNA repair</keyword>
<dbReference type="Gene3D" id="3.40.50.1010">
    <property type="entry name" value="5'-nuclease"/>
    <property type="match status" value="1"/>
</dbReference>
<dbReference type="InterPro" id="IPR006084">
    <property type="entry name" value="XPG/Rad2"/>
</dbReference>
<keyword evidence="18" id="KW-1133">Transmembrane helix</keyword>
<keyword evidence="9 16" id="KW-0460">Magnesium</keyword>
<evidence type="ECO:0000256" key="10">
    <source>
        <dbReference type="ARBA" id="ARBA00023128"/>
    </source>
</evidence>
<dbReference type="PANTHER" id="PTHR11081:SF9">
    <property type="entry name" value="FLAP ENDONUCLEASE 1"/>
    <property type="match status" value="1"/>
</dbReference>
<comment type="subcellular location">
    <subcellularLocation>
        <location evidence="16">Nucleus</location>
        <location evidence="16">Nucleolus</location>
    </subcellularLocation>
    <subcellularLocation>
        <location evidence="16">Nucleus</location>
        <location evidence="16">Nucleoplasm</location>
    </subcellularLocation>
    <subcellularLocation>
        <location evidence="16">Mitochondrion</location>
    </subcellularLocation>
    <text evidence="16">Resides mostly in the nucleoli and relocalizes to the nucleoplasm upon DNA damage.</text>
</comment>
<keyword evidence="3 16" id="KW-0540">Nuclease</keyword>
<evidence type="ECO:0000256" key="5">
    <source>
        <dbReference type="ARBA" id="ARBA00022759"/>
    </source>
</evidence>
<dbReference type="PROSITE" id="PS00842">
    <property type="entry name" value="XPG_2"/>
    <property type="match status" value="1"/>
</dbReference>
<dbReference type="SMART" id="SM00279">
    <property type="entry name" value="HhH2"/>
    <property type="match status" value="1"/>
</dbReference>
<feature type="compositionally biased region" description="Pro residues" evidence="17">
    <location>
        <begin position="855"/>
        <end position="870"/>
    </location>
</feature>
<comment type="function">
    <text evidence="13 16">Structure-specific nuclease with 5'-flap endonuclease and 5'-3' exonuclease activities involved in DNA replication and repair. During DNA replication, cleaves the 5'-overhanging flap structure that is generated by displacement synthesis when DNA polymerase encounters the 5'-end of a downstream Okazaki fragment. It enters the flap from the 5'-end and then tracks to cleave the flap base, leaving a nick for ligation. Also involved in the long patch base excision repair (LP-BER) pathway, by cleaving within the apurinic/apyrimidinic (AP) site-terminated flap. Acts as a genome stabilization factor that prevents flaps from equilibrating into structures that lead to duplications and deletions. Also possesses 5'-3' exonuclease activity on nicked or gapped double-stranded DNA, and exhibits RNase H activity. Also involved in replication and repair of rDNA and in repairing mitochondrial DNA.</text>
</comment>
<feature type="region of interest" description="Disordered" evidence="17">
    <location>
        <begin position="847"/>
        <end position="870"/>
    </location>
</feature>
<dbReference type="CDD" id="cd09867">
    <property type="entry name" value="PIN_FEN1"/>
    <property type="match status" value="1"/>
</dbReference>
<dbReference type="PRINTS" id="PR00853">
    <property type="entry name" value="XPGRADSUPER"/>
</dbReference>
<dbReference type="SUPFAM" id="SSF88713">
    <property type="entry name" value="Glycoside hydrolase/deacetylase"/>
    <property type="match status" value="1"/>
</dbReference>
<keyword evidence="4 16" id="KW-0479">Metal-binding</keyword>
<dbReference type="GO" id="GO:0000287">
    <property type="term" value="F:magnesium ion binding"/>
    <property type="evidence" value="ECO:0007669"/>
    <property type="project" value="UniProtKB-UniRule"/>
</dbReference>
<evidence type="ECO:0000256" key="1">
    <source>
        <dbReference type="ARBA" id="ARBA00022553"/>
    </source>
</evidence>
<proteinExistence type="inferred from homology"/>
<dbReference type="AlphaFoldDB" id="A0A2P6VJV9"/>
<comment type="cofactor">
    <cofactor evidence="16">
        <name>Mg(2+)</name>
        <dbReference type="ChEBI" id="CHEBI:18420"/>
    </cofactor>
    <text evidence="16">Binds 2 magnesium ions per subunit. They probably participate in the reaction catalyzed by the enzyme. May bind an additional third magnesium ion after substrate binding.</text>
</comment>
<organism evidence="21 22">
    <name type="scientific">Micractinium conductrix</name>
    <dbReference type="NCBI Taxonomy" id="554055"/>
    <lineage>
        <taxon>Eukaryota</taxon>
        <taxon>Viridiplantae</taxon>
        <taxon>Chlorophyta</taxon>
        <taxon>core chlorophytes</taxon>
        <taxon>Trebouxiophyceae</taxon>
        <taxon>Chlorellales</taxon>
        <taxon>Chlorellaceae</taxon>
        <taxon>Chlorella clade</taxon>
        <taxon>Micractinium</taxon>
    </lineage>
</organism>
<comment type="caution">
    <text evidence="21">The sequence shown here is derived from an EMBL/GenBank/DDBJ whole genome shotgun (WGS) entry which is preliminary data.</text>
</comment>
<dbReference type="InterPro" id="IPR006086">
    <property type="entry name" value="XPG-I_dom"/>
</dbReference>
<dbReference type="EC" id="3.1.-.-" evidence="16"/>
<dbReference type="InterPro" id="IPR019974">
    <property type="entry name" value="XPG_CS"/>
</dbReference>
<dbReference type="InterPro" id="IPR006085">
    <property type="entry name" value="XPG_DNA_repair_N"/>
</dbReference>
<feature type="domain" description="XPG N-terminal" evidence="20">
    <location>
        <begin position="1"/>
        <end position="108"/>
    </location>
</feature>
<dbReference type="InterPro" id="IPR008918">
    <property type="entry name" value="HhH2"/>
</dbReference>
<dbReference type="InterPro" id="IPR029060">
    <property type="entry name" value="PIN-like_dom_sf"/>
</dbReference>
<accession>A0A2P6VJV9</accession>
<dbReference type="GO" id="GO:0003677">
    <property type="term" value="F:DNA binding"/>
    <property type="evidence" value="ECO:0007669"/>
    <property type="project" value="UniProtKB-UniRule"/>
</dbReference>
<dbReference type="GO" id="GO:0005654">
    <property type="term" value="C:nucleoplasm"/>
    <property type="evidence" value="ECO:0007669"/>
    <property type="project" value="UniProtKB-SubCell"/>
</dbReference>
<evidence type="ECO:0000256" key="17">
    <source>
        <dbReference type="SAM" id="MobiDB-lite"/>
    </source>
</evidence>
<keyword evidence="8 16" id="KW-0269">Exonuclease</keyword>
<dbReference type="InterPro" id="IPR023426">
    <property type="entry name" value="Flap_endonuc"/>
</dbReference>
<protein>
    <recommendedName>
        <fullName evidence="16">Flap endonuclease 1</fullName>
        <shortName evidence="16">FEN-1</shortName>
        <ecNumber evidence="16">3.1.-.-</ecNumber>
    </recommendedName>
    <alternativeName>
        <fullName evidence="16">Flap structure-specific endonuclease 1</fullName>
    </alternativeName>
</protein>
<dbReference type="InterPro" id="IPR011330">
    <property type="entry name" value="Glyco_hydro/deAcase_b/a-brl"/>
</dbReference>
<dbReference type="HAMAP" id="MF_00614">
    <property type="entry name" value="Fen"/>
    <property type="match status" value="1"/>
</dbReference>
<dbReference type="Gene3D" id="3.20.20.370">
    <property type="entry name" value="Glycoside hydrolase/deacetylase"/>
    <property type="match status" value="1"/>
</dbReference>
<dbReference type="InterPro" id="IPR036279">
    <property type="entry name" value="5-3_exonuclease_C_sf"/>
</dbReference>
<dbReference type="GO" id="GO:0005975">
    <property type="term" value="P:carbohydrate metabolic process"/>
    <property type="evidence" value="ECO:0007669"/>
    <property type="project" value="InterPro"/>
</dbReference>
<comment type="similarity">
    <text evidence="14 16">Belongs to the XPG/RAD2 endonuclease family. FEN1 subfamily.</text>
</comment>
<evidence type="ECO:0000256" key="12">
    <source>
        <dbReference type="ARBA" id="ARBA00023242"/>
    </source>
</evidence>
<feature type="transmembrane region" description="Helical" evidence="18">
    <location>
        <begin position="894"/>
        <end position="919"/>
    </location>
</feature>
<dbReference type="GO" id="GO:0008409">
    <property type="term" value="F:5'-3' exonuclease activity"/>
    <property type="evidence" value="ECO:0007669"/>
    <property type="project" value="UniProtKB-UniRule"/>
</dbReference>
<dbReference type="SUPFAM" id="SSF88723">
    <property type="entry name" value="PIN domain-like"/>
    <property type="match status" value="1"/>
</dbReference>
<evidence type="ECO:0000256" key="13">
    <source>
        <dbReference type="ARBA" id="ARBA00029382"/>
    </source>
</evidence>
<dbReference type="SMART" id="SM00484">
    <property type="entry name" value="XPGI"/>
    <property type="match status" value="1"/>
</dbReference>
<dbReference type="GO" id="GO:0016810">
    <property type="term" value="F:hydrolase activity, acting on carbon-nitrogen (but not peptide) bonds"/>
    <property type="evidence" value="ECO:0007669"/>
    <property type="project" value="InterPro"/>
</dbReference>
<keyword evidence="1 16" id="KW-0597">Phosphoprotein</keyword>
<feature type="domain" description="XPG-I" evidence="19">
    <location>
        <begin position="147"/>
        <end position="219"/>
    </location>
</feature>
<dbReference type="InterPro" id="IPR002509">
    <property type="entry name" value="NODB_dom"/>
</dbReference>
<dbReference type="Pfam" id="PF00867">
    <property type="entry name" value="XPG_I"/>
    <property type="match status" value="1"/>
</dbReference>